<protein>
    <submittedName>
        <fullName evidence="3">DUF1700 domain-containing protein</fullName>
    </submittedName>
</protein>
<dbReference type="AlphaFoldDB" id="A0A3S7GWT2"/>
<dbReference type="Proteomes" id="UP000665944">
    <property type="component" value="Unassembled WGS sequence"/>
</dbReference>
<organism evidence="2">
    <name type="scientific">Staphylococcus hominis</name>
    <dbReference type="NCBI Taxonomy" id="1290"/>
    <lineage>
        <taxon>Bacteria</taxon>
        <taxon>Bacillati</taxon>
        <taxon>Bacillota</taxon>
        <taxon>Bacilli</taxon>
        <taxon>Bacillales</taxon>
        <taxon>Staphylococcaceae</taxon>
        <taxon>Staphylococcus</taxon>
    </lineage>
</organism>
<dbReference type="EMBL" id="JAGHKT020000007">
    <property type="protein sequence ID" value="MCM5672466.1"/>
    <property type="molecule type" value="Genomic_DNA"/>
</dbReference>
<gene>
    <name evidence="2" type="ORF">AZE34_09205</name>
    <name evidence="3" type="ORF">J7T32_006730</name>
</gene>
<keyword evidence="1" id="KW-1133">Transmembrane helix</keyword>
<keyword evidence="1" id="KW-0812">Transmembrane</keyword>
<feature type="transmembrane region" description="Helical" evidence="1">
    <location>
        <begin position="140"/>
        <end position="161"/>
    </location>
</feature>
<dbReference type="RefSeq" id="WP_017175261.1">
    <property type="nucleotide sequence ID" value="NZ_CABMJU010000062.1"/>
</dbReference>
<sequence length="184" mass="20975">MDKITFLNELETELDDLPRKEKDKVMNEYEDIFYNQETKGKTDAQILDDLKNPYTIGKEIKAKEAISHAKVTPNFRNIVKAIMASLSLGVISFFLIVIPIIIFLIFLAFVFVISIVLICLPILLIIISILKGTPDSLSNFLYSISYAGIGILVFVAIIKIVQNLYKLVLKYLSWYIKIIKGRIQ</sequence>
<reference evidence="3 4" key="2">
    <citation type="submission" date="2022-06" db="EMBL/GenBank/DDBJ databases">
        <title>Staphylococcus hominis ShoR14 genome sequence.</title>
        <authorList>
            <person name="Yeo C.C."/>
            <person name="Chew C.H."/>
            <person name="Che Hamzah A.M."/>
            <person name="Al-Trad E.I."/>
        </authorList>
    </citation>
    <scope>NUCLEOTIDE SEQUENCE [LARGE SCALE GENOMIC DNA]</scope>
    <source>
        <strain evidence="3 4">ShoR14</strain>
    </source>
</reference>
<name>A0A3S7GWT2_STAHO</name>
<evidence type="ECO:0000313" key="4">
    <source>
        <dbReference type="Proteomes" id="UP000665944"/>
    </source>
</evidence>
<evidence type="ECO:0000313" key="2">
    <source>
        <dbReference type="EMBL" id="AVI06934.1"/>
    </source>
</evidence>
<keyword evidence="1" id="KW-0472">Membrane</keyword>
<keyword evidence="4" id="KW-1185">Reference proteome</keyword>
<reference evidence="2" key="1">
    <citation type="submission" date="2016-02" db="EMBL/GenBank/DDBJ databases">
        <title>Genomic sequence of a clinical Staphylococcus hominis isolate.</title>
        <authorList>
            <person name="McClure J.M."/>
            <person name="Zhang K."/>
        </authorList>
    </citation>
    <scope>NUCLEOTIDE SEQUENCE</scope>
    <source>
        <strain evidence="2">C34847</strain>
    </source>
</reference>
<feature type="transmembrane region" description="Helical" evidence="1">
    <location>
        <begin position="104"/>
        <end position="128"/>
    </location>
</feature>
<proteinExistence type="predicted"/>
<accession>A0A3S7GWT2</accession>
<dbReference type="EMBL" id="CP014567">
    <property type="protein sequence ID" value="AVI06934.1"/>
    <property type="molecule type" value="Genomic_DNA"/>
</dbReference>
<feature type="transmembrane region" description="Helical" evidence="1">
    <location>
        <begin position="78"/>
        <end position="97"/>
    </location>
</feature>
<evidence type="ECO:0000313" key="3">
    <source>
        <dbReference type="EMBL" id="MCM5672466.1"/>
    </source>
</evidence>
<dbReference type="Pfam" id="PF22564">
    <property type="entry name" value="HAAS"/>
    <property type="match status" value="1"/>
</dbReference>
<evidence type="ECO:0000256" key="1">
    <source>
        <dbReference type="SAM" id="Phobius"/>
    </source>
</evidence>